<dbReference type="AlphaFoldDB" id="A4J8E2"/>
<keyword evidence="2" id="KW-1185">Reference proteome</keyword>
<gene>
    <name evidence="1" type="ordered locus">Dred_2841</name>
</gene>
<dbReference type="OrthoDB" id="1786480at2"/>
<evidence type="ECO:0000313" key="2">
    <source>
        <dbReference type="Proteomes" id="UP000001556"/>
    </source>
</evidence>
<reference evidence="1 2" key="1">
    <citation type="submission" date="2007-03" db="EMBL/GenBank/DDBJ databases">
        <title>Complete sequence of Desulfotomaculum reducens MI-1.</title>
        <authorList>
            <consortium name="US DOE Joint Genome Institute"/>
            <person name="Copeland A."/>
            <person name="Lucas S."/>
            <person name="Lapidus A."/>
            <person name="Barry K."/>
            <person name="Detter J.C."/>
            <person name="Glavina del Rio T."/>
            <person name="Hammon N."/>
            <person name="Israni S."/>
            <person name="Dalin E."/>
            <person name="Tice H."/>
            <person name="Pitluck S."/>
            <person name="Sims D."/>
            <person name="Brettin T."/>
            <person name="Bruce D."/>
            <person name="Han C."/>
            <person name="Tapia R."/>
            <person name="Schmutz J."/>
            <person name="Larimer F."/>
            <person name="Land M."/>
            <person name="Hauser L."/>
            <person name="Kyrpides N."/>
            <person name="Kim E."/>
            <person name="Tebo B.M."/>
            <person name="Richardson P."/>
        </authorList>
    </citation>
    <scope>NUCLEOTIDE SEQUENCE [LARGE SCALE GENOMIC DNA]</scope>
    <source>
        <strain evidence="1 2">MI-1</strain>
    </source>
</reference>
<dbReference type="STRING" id="349161.Dred_2841"/>
<dbReference type="eggNOG" id="COG2856">
    <property type="taxonomic scope" value="Bacteria"/>
</dbReference>
<proteinExistence type="predicted"/>
<dbReference type="HOGENOM" id="CLU_1728428_0_0_9"/>
<sequence>MLILNNENYITNKQIKSIIKILGPDYRPGKIVIYESRLDILKFFPKCFNFSLEEFMGKLEGSYDVQSDVAYLCIFAQTDDGDDFHSKQLYSLHALVHELRHRYQFENNFLTEDDEASEIDADKFATHFINSNSARISKIMNWQEEWTIEEED</sequence>
<accession>A4J8E2</accession>
<dbReference type="Proteomes" id="UP000001556">
    <property type="component" value="Chromosome"/>
</dbReference>
<evidence type="ECO:0008006" key="3">
    <source>
        <dbReference type="Google" id="ProtNLM"/>
    </source>
</evidence>
<organism evidence="1 2">
    <name type="scientific">Desulforamulus reducens (strain ATCC BAA-1160 / DSM 100696 / MI-1)</name>
    <name type="common">Desulfotomaculum reducens</name>
    <dbReference type="NCBI Taxonomy" id="349161"/>
    <lineage>
        <taxon>Bacteria</taxon>
        <taxon>Bacillati</taxon>
        <taxon>Bacillota</taxon>
        <taxon>Clostridia</taxon>
        <taxon>Eubacteriales</taxon>
        <taxon>Peptococcaceae</taxon>
        <taxon>Desulforamulus</taxon>
    </lineage>
</organism>
<evidence type="ECO:0000313" key="1">
    <source>
        <dbReference type="EMBL" id="ABO51345.1"/>
    </source>
</evidence>
<dbReference type="EMBL" id="CP000612">
    <property type="protein sequence ID" value="ABO51345.1"/>
    <property type="molecule type" value="Genomic_DNA"/>
</dbReference>
<protein>
    <recommendedName>
        <fullName evidence="3">Metallopeptidase family protein</fullName>
    </recommendedName>
</protein>
<dbReference type="KEGG" id="drm:Dred_2841"/>
<name>A4J8E2_DESRM</name>